<feature type="domain" description="YdbS-like PH" evidence="2">
    <location>
        <begin position="37"/>
        <end position="95"/>
    </location>
</feature>
<dbReference type="PANTHER" id="PTHR37938">
    <property type="entry name" value="BLL0215 PROTEIN"/>
    <property type="match status" value="1"/>
</dbReference>
<dbReference type="EMBL" id="DAKRPA010000087">
    <property type="protein sequence ID" value="DAZ99260.1"/>
    <property type="molecule type" value="Genomic_DNA"/>
</dbReference>
<dbReference type="Pfam" id="PF03703">
    <property type="entry name" value="bPH_2"/>
    <property type="match status" value="1"/>
</dbReference>
<reference evidence="3" key="2">
    <citation type="journal article" date="2023" name="Microbiol Resour">
        <title>Decontamination and Annotation of the Draft Genome Sequence of the Oomycete Lagenidium giganteum ARSEF 373.</title>
        <authorList>
            <person name="Morgan W.R."/>
            <person name="Tartar A."/>
        </authorList>
    </citation>
    <scope>NUCLEOTIDE SEQUENCE</scope>
    <source>
        <strain evidence="3">ARSEF 373</strain>
    </source>
</reference>
<feature type="chain" id="PRO_5043808354" description="YdbS-like PH domain-containing protein" evidence="1">
    <location>
        <begin position="18"/>
        <end position="183"/>
    </location>
</feature>
<dbReference type="AlphaFoldDB" id="A0AAV2YWD2"/>
<sequence>MCYCCCVWPLWTTGLSCLLLPCVPYWQHRKAHSQKCQITDKRIIFESGWLNHTSKSIPIDRIQDVNVDEGCIQRMCGIKSVGIQTAGSGSQEAEATLQAPLDIAMVRELVLHRRDRLVHGMAGSATGGGVDDMKGQASLMSVSAKGTHVSATGANEVVLELRQLRETVQRIEGQIQVGLKRMD</sequence>
<evidence type="ECO:0000313" key="4">
    <source>
        <dbReference type="Proteomes" id="UP001146120"/>
    </source>
</evidence>
<evidence type="ECO:0000259" key="2">
    <source>
        <dbReference type="Pfam" id="PF03703"/>
    </source>
</evidence>
<evidence type="ECO:0000313" key="3">
    <source>
        <dbReference type="EMBL" id="DAZ99260.1"/>
    </source>
</evidence>
<keyword evidence="1" id="KW-0732">Signal</keyword>
<dbReference type="PANTHER" id="PTHR37938:SF1">
    <property type="entry name" value="BLL0215 PROTEIN"/>
    <property type="match status" value="1"/>
</dbReference>
<protein>
    <recommendedName>
        <fullName evidence="2">YdbS-like PH domain-containing protein</fullName>
    </recommendedName>
</protein>
<dbReference type="Proteomes" id="UP001146120">
    <property type="component" value="Unassembled WGS sequence"/>
</dbReference>
<name>A0AAV2YWD2_9STRA</name>
<gene>
    <name evidence="3" type="ORF">N0F65_008127</name>
</gene>
<dbReference type="InterPro" id="IPR005182">
    <property type="entry name" value="YdbS-like_PH"/>
</dbReference>
<evidence type="ECO:0000256" key="1">
    <source>
        <dbReference type="SAM" id="SignalP"/>
    </source>
</evidence>
<organism evidence="3 4">
    <name type="scientific">Lagenidium giganteum</name>
    <dbReference type="NCBI Taxonomy" id="4803"/>
    <lineage>
        <taxon>Eukaryota</taxon>
        <taxon>Sar</taxon>
        <taxon>Stramenopiles</taxon>
        <taxon>Oomycota</taxon>
        <taxon>Peronosporomycetes</taxon>
        <taxon>Pythiales</taxon>
        <taxon>Pythiaceae</taxon>
    </lineage>
</organism>
<accession>A0AAV2YWD2</accession>
<keyword evidence="4" id="KW-1185">Reference proteome</keyword>
<comment type="caution">
    <text evidence="3">The sequence shown here is derived from an EMBL/GenBank/DDBJ whole genome shotgun (WGS) entry which is preliminary data.</text>
</comment>
<proteinExistence type="predicted"/>
<reference evidence="3" key="1">
    <citation type="submission" date="2022-11" db="EMBL/GenBank/DDBJ databases">
        <authorList>
            <person name="Morgan W.R."/>
            <person name="Tartar A."/>
        </authorList>
    </citation>
    <scope>NUCLEOTIDE SEQUENCE</scope>
    <source>
        <strain evidence="3">ARSEF 373</strain>
    </source>
</reference>
<feature type="signal peptide" evidence="1">
    <location>
        <begin position="1"/>
        <end position="17"/>
    </location>
</feature>